<dbReference type="InterPro" id="IPR045851">
    <property type="entry name" value="AMP-bd_C_sf"/>
</dbReference>
<dbReference type="Pfam" id="PF00501">
    <property type="entry name" value="AMP-binding"/>
    <property type="match status" value="1"/>
</dbReference>
<keyword evidence="4" id="KW-0547">Nucleotide-binding</keyword>
<dbReference type="InterPro" id="IPR020845">
    <property type="entry name" value="AMP-binding_CS"/>
</dbReference>
<evidence type="ECO:0000259" key="8">
    <source>
        <dbReference type="Pfam" id="PF13193"/>
    </source>
</evidence>
<dbReference type="InterPro" id="IPR000873">
    <property type="entry name" value="AMP-dep_synth/lig_dom"/>
</dbReference>
<dbReference type="EMBL" id="PUIO01000085">
    <property type="protein sequence ID" value="PQP14639.1"/>
    <property type="molecule type" value="Genomic_DNA"/>
</dbReference>
<evidence type="ECO:0000313" key="10">
    <source>
        <dbReference type="EMBL" id="PQP14639.1"/>
    </source>
</evidence>
<dbReference type="GO" id="GO:0006085">
    <property type="term" value="P:acetyl-CoA biosynthetic process"/>
    <property type="evidence" value="ECO:0007669"/>
    <property type="project" value="TreeGrafter"/>
</dbReference>
<evidence type="ECO:0000259" key="9">
    <source>
        <dbReference type="Pfam" id="PF16177"/>
    </source>
</evidence>
<name>A0A2S8IIY3_RHOOP</name>
<dbReference type="Gene3D" id="3.40.50.12780">
    <property type="entry name" value="N-terminal domain of ligase-like"/>
    <property type="match status" value="1"/>
</dbReference>
<dbReference type="PANTHER" id="PTHR24095:SF14">
    <property type="entry name" value="ACETYL-COENZYME A SYNTHETASE 1"/>
    <property type="match status" value="1"/>
</dbReference>
<sequence>MTTIPLSDIDDLVWQPGQLELDRSRILAFAQHVGCTDIDELGAAANEDPGWFWGCVADWLQLEWQSEPSGVFDQFDVPHRTKWFPGGALNITDNAVDRWIRAGRGNDTALSWELEDGSSGRWTFSQLSLEIDRVARGLIDAGIGFGDAVGIQLPMVREAAVAQLACAKIGAISVPIFSGFGTAAVIDRLRIAGAKAHVMSNGFHRRGREVAIPADLPTALADLGTLTTTIVVPLLAHTLPVDLPGPVHWDELGTGTGTTEEPVAAAECPTDHPMLIAFTSGTTGAPKGVVLGHAGFAVKAGSDAAFSFDIGPGDVSTWITDPGWIMSPIIVLGGLIAGSAVALYAGTPDWPDTDRIWNMVRELGVTMMGVSPTLIRSLMDKDTHPEVPIDTGQLRVLASSGEAWTPDAYEWLYSRVGGGHIPIINYSGGTEVSGAILSNTTAQPIHPCGFAGPLPGMGADIVDSDGRSLARGLGELALRQPSPGMPLTFWANPDRYYSTYWNRWDGTWYHGDWVEVDDNDIWYVRGRSDDTLKIAGKRLGPAEVESVVNGVDQVVESAAIGVPDDIKGEALVVFARVAEAKQGEHAELPATIAAEVGRQLGKPLTPKQVHIVDSLPRTRSGKILRRVIRAVYLGNPSGDTSSLDDPAALDLIRNLS</sequence>
<dbReference type="InterPro" id="IPR042099">
    <property type="entry name" value="ANL_N_sf"/>
</dbReference>
<protein>
    <recommendedName>
        <fullName evidence="2">acetate--CoA ligase</fullName>
        <ecNumber evidence="2">6.2.1.1</ecNumber>
    </recommendedName>
</protein>
<dbReference type="InterPro" id="IPR032387">
    <property type="entry name" value="ACAS_N"/>
</dbReference>
<dbReference type="Proteomes" id="UP000239290">
    <property type="component" value="Unassembled WGS sequence"/>
</dbReference>
<evidence type="ECO:0000256" key="5">
    <source>
        <dbReference type="ARBA" id="ARBA00022840"/>
    </source>
</evidence>
<feature type="domain" description="AMP-binding enzyme C-terminal" evidence="8">
    <location>
        <begin position="543"/>
        <end position="622"/>
    </location>
</feature>
<dbReference type="EC" id="6.2.1.1" evidence="2"/>
<evidence type="ECO:0000256" key="3">
    <source>
        <dbReference type="ARBA" id="ARBA00022598"/>
    </source>
</evidence>
<dbReference type="GO" id="GO:0005524">
    <property type="term" value="F:ATP binding"/>
    <property type="evidence" value="ECO:0007669"/>
    <property type="project" value="UniProtKB-KW"/>
</dbReference>
<feature type="domain" description="Acetyl-coenzyme A synthetase N-terminal" evidence="9">
    <location>
        <begin position="40"/>
        <end position="95"/>
    </location>
</feature>
<dbReference type="PROSITE" id="PS00455">
    <property type="entry name" value="AMP_BINDING"/>
    <property type="match status" value="1"/>
</dbReference>
<dbReference type="GO" id="GO:0003987">
    <property type="term" value="F:acetate-CoA ligase activity"/>
    <property type="evidence" value="ECO:0007669"/>
    <property type="project" value="UniProtKB-EC"/>
</dbReference>
<dbReference type="Pfam" id="PF16177">
    <property type="entry name" value="ACAS_N"/>
    <property type="match status" value="1"/>
</dbReference>
<reference evidence="11" key="1">
    <citation type="submission" date="2018-02" db="EMBL/GenBank/DDBJ databases">
        <title>Draft genome sequencing of Rhodococcus opacus KU647198.</title>
        <authorList>
            <person name="Zheng B.-X."/>
        </authorList>
    </citation>
    <scope>NUCLEOTIDE SEQUENCE [LARGE SCALE GENOMIC DNA]</scope>
    <source>
        <strain evidence="11">04-OD7</strain>
    </source>
</reference>
<gene>
    <name evidence="10" type="ORF">C5613_40335</name>
</gene>
<evidence type="ECO:0000256" key="6">
    <source>
        <dbReference type="ARBA" id="ARBA00022990"/>
    </source>
</evidence>
<comment type="caution">
    <text evidence="10">The sequence shown here is derived from an EMBL/GenBank/DDBJ whole genome shotgun (WGS) entry which is preliminary data.</text>
</comment>
<dbReference type="PANTHER" id="PTHR24095">
    <property type="entry name" value="ACETYL-COENZYME A SYNTHETASE"/>
    <property type="match status" value="1"/>
</dbReference>
<accession>A0A2S8IIY3</accession>
<dbReference type="AlphaFoldDB" id="A0A2S8IIY3"/>
<evidence type="ECO:0000256" key="4">
    <source>
        <dbReference type="ARBA" id="ARBA00022741"/>
    </source>
</evidence>
<evidence type="ECO:0000259" key="7">
    <source>
        <dbReference type="Pfam" id="PF00501"/>
    </source>
</evidence>
<evidence type="ECO:0000256" key="1">
    <source>
        <dbReference type="ARBA" id="ARBA00006432"/>
    </source>
</evidence>
<dbReference type="Pfam" id="PF13193">
    <property type="entry name" value="AMP-binding_C"/>
    <property type="match status" value="1"/>
</dbReference>
<dbReference type="SUPFAM" id="SSF56801">
    <property type="entry name" value="Acetyl-CoA synthetase-like"/>
    <property type="match status" value="1"/>
</dbReference>
<comment type="similarity">
    <text evidence="1">Belongs to the ATP-dependent AMP-binding enzyme family.</text>
</comment>
<evidence type="ECO:0000256" key="2">
    <source>
        <dbReference type="ARBA" id="ARBA00013275"/>
    </source>
</evidence>
<keyword evidence="5" id="KW-0067">ATP-binding</keyword>
<organism evidence="10 11">
    <name type="scientific">Rhodococcus opacus</name>
    <name type="common">Nocardia opaca</name>
    <dbReference type="NCBI Taxonomy" id="37919"/>
    <lineage>
        <taxon>Bacteria</taxon>
        <taxon>Bacillati</taxon>
        <taxon>Actinomycetota</taxon>
        <taxon>Actinomycetes</taxon>
        <taxon>Mycobacteriales</taxon>
        <taxon>Nocardiaceae</taxon>
        <taxon>Rhodococcus</taxon>
    </lineage>
</organism>
<dbReference type="InterPro" id="IPR025110">
    <property type="entry name" value="AMP-bd_C"/>
</dbReference>
<feature type="domain" description="AMP-dependent synthetase/ligase" evidence="7">
    <location>
        <begin position="103"/>
        <end position="482"/>
    </location>
</feature>
<proteinExistence type="inferred from homology"/>
<dbReference type="Gene3D" id="3.30.300.30">
    <property type="match status" value="1"/>
</dbReference>
<evidence type="ECO:0000313" key="11">
    <source>
        <dbReference type="Proteomes" id="UP000239290"/>
    </source>
</evidence>
<keyword evidence="3 10" id="KW-0436">Ligase</keyword>
<keyword evidence="6" id="KW-0007">Acetylation</keyword>
<dbReference type="RefSeq" id="WP_105423284.1">
    <property type="nucleotide sequence ID" value="NZ_PUIO01000085.1"/>
</dbReference>